<reference evidence="2" key="1">
    <citation type="submission" date="2015-04" db="UniProtKB">
        <authorList>
            <consortium name="EnsemblPlants"/>
        </authorList>
    </citation>
    <scope>IDENTIFICATION</scope>
</reference>
<dbReference type="Proteomes" id="UP000026961">
    <property type="component" value="Chromosome 6"/>
</dbReference>
<accession>A0A0E0A7G3</accession>
<feature type="region of interest" description="Disordered" evidence="1">
    <location>
        <begin position="1"/>
        <end position="71"/>
    </location>
</feature>
<evidence type="ECO:0000256" key="1">
    <source>
        <dbReference type="SAM" id="MobiDB-lite"/>
    </source>
</evidence>
<dbReference type="HOGENOM" id="CLU_2240803_0_0_1"/>
<name>A0A0E0A7G3_9ORYZ</name>
<organism evidence="2">
    <name type="scientific">Oryza glumipatula</name>
    <dbReference type="NCBI Taxonomy" id="40148"/>
    <lineage>
        <taxon>Eukaryota</taxon>
        <taxon>Viridiplantae</taxon>
        <taxon>Streptophyta</taxon>
        <taxon>Embryophyta</taxon>
        <taxon>Tracheophyta</taxon>
        <taxon>Spermatophyta</taxon>
        <taxon>Magnoliopsida</taxon>
        <taxon>Liliopsida</taxon>
        <taxon>Poales</taxon>
        <taxon>Poaceae</taxon>
        <taxon>BOP clade</taxon>
        <taxon>Oryzoideae</taxon>
        <taxon>Oryzeae</taxon>
        <taxon>Oryzinae</taxon>
        <taxon>Oryza</taxon>
    </lineage>
</organism>
<feature type="compositionally biased region" description="Pro residues" evidence="1">
    <location>
        <begin position="46"/>
        <end position="56"/>
    </location>
</feature>
<evidence type="ECO:0000313" key="3">
    <source>
        <dbReference type="Proteomes" id="UP000026961"/>
    </source>
</evidence>
<keyword evidence="3" id="KW-1185">Reference proteome</keyword>
<reference evidence="2" key="2">
    <citation type="submission" date="2018-05" db="EMBL/GenBank/DDBJ databases">
        <title>OgluRS3 (Oryza glumaepatula Reference Sequence Version 3).</title>
        <authorList>
            <person name="Zhang J."/>
            <person name="Kudrna D."/>
            <person name="Lee S."/>
            <person name="Talag J."/>
            <person name="Welchert J."/>
            <person name="Wing R.A."/>
        </authorList>
    </citation>
    <scope>NUCLEOTIDE SEQUENCE [LARGE SCALE GENOMIC DNA]</scope>
</reference>
<dbReference type="Gramene" id="OGLUM06G09730.1">
    <property type="protein sequence ID" value="OGLUM06G09730.1"/>
    <property type="gene ID" value="OGLUM06G09730"/>
</dbReference>
<proteinExistence type="predicted"/>
<protein>
    <submittedName>
        <fullName evidence="2">Uncharacterized protein</fullName>
    </submittedName>
</protein>
<sequence>MIFKLDDDDDKSRPNFSRSGNLRGHGAANHATVSLTSRSRLFANRGPPPPPPPLSRSPPSRTQLRAPAARDAAGVIPTLLAGGGSRCPEPFEETPASSIIVCADE</sequence>
<dbReference type="AlphaFoldDB" id="A0A0E0A7G3"/>
<dbReference type="EnsemblPlants" id="OGLUM06G09730.1">
    <property type="protein sequence ID" value="OGLUM06G09730.1"/>
    <property type="gene ID" value="OGLUM06G09730"/>
</dbReference>
<evidence type="ECO:0000313" key="2">
    <source>
        <dbReference type="EnsemblPlants" id="OGLUM06G09730.1"/>
    </source>
</evidence>